<feature type="transmembrane region" description="Helical" evidence="7">
    <location>
        <begin position="292"/>
        <end position="318"/>
    </location>
</feature>
<dbReference type="InterPro" id="IPR045621">
    <property type="entry name" value="BPD_transp_1_N"/>
</dbReference>
<comment type="subcellular location">
    <subcellularLocation>
        <location evidence="1 7">Cell membrane</location>
        <topology evidence="1 7">Multi-pass membrane protein</topology>
    </subcellularLocation>
</comment>
<dbReference type="Pfam" id="PF00528">
    <property type="entry name" value="BPD_transp_1"/>
    <property type="match status" value="1"/>
</dbReference>
<dbReference type="Proteomes" id="UP000886251">
    <property type="component" value="Unassembled WGS sequence"/>
</dbReference>
<feature type="transmembrane region" description="Helical" evidence="7">
    <location>
        <begin position="246"/>
        <end position="272"/>
    </location>
</feature>
<evidence type="ECO:0000256" key="7">
    <source>
        <dbReference type="RuleBase" id="RU363032"/>
    </source>
</evidence>
<dbReference type="CDD" id="cd06261">
    <property type="entry name" value="TM_PBP2"/>
    <property type="match status" value="1"/>
</dbReference>
<dbReference type="SUPFAM" id="SSF161098">
    <property type="entry name" value="MetI-like"/>
    <property type="match status" value="1"/>
</dbReference>
<dbReference type="PANTHER" id="PTHR30465:SF0">
    <property type="entry name" value="OLIGOPEPTIDE TRANSPORT SYSTEM PERMEASE PROTEIN APPB"/>
    <property type="match status" value="1"/>
</dbReference>
<sequence>MMAYIVRRVLYAIPILIGVNVLTFLLFFVVNSPDDMARMHLGMKRVTPEAIQTWKQERGYDRPLLYNDAAEGVGRLTDTIFFQKSLKLFQFDFGSSDSGRDIGYDISQRMWPSLAIAIPVLLVGLLVNITYALLIAFFRATYIDFWSVVLLVAMMSISGLFYIIGGQYLVSKLLHLVPISGYDTGWAAAKFLVLPVVIGVVGGVGAGTRWYRTLFLEEIDKDYVRTARAKGLSEPRVLFRHVLRNALIPILTGVVVVLPLLFMGSLITESFFGIPGLGSYTIDAINSQDFAIVRAMVFLGSVLYILGLLLTDISYTLVDPRVRLS</sequence>
<dbReference type="Gene3D" id="1.10.3720.10">
    <property type="entry name" value="MetI-like"/>
    <property type="match status" value="1"/>
</dbReference>
<evidence type="ECO:0000259" key="8">
    <source>
        <dbReference type="PROSITE" id="PS50928"/>
    </source>
</evidence>
<dbReference type="AlphaFoldDB" id="A0A831W4P1"/>
<proteinExistence type="inferred from homology"/>
<dbReference type="Pfam" id="PF19300">
    <property type="entry name" value="BPD_transp_1_N"/>
    <property type="match status" value="1"/>
</dbReference>
<dbReference type="EMBL" id="DRKP01000190">
    <property type="protein sequence ID" value="HEB97774.1"/>
    <property type="molecule type" value="Genomic_DNA"/>
</dbReference>
<evidence type="ECO:0000313" key="9">
    <source>
        <dbReference type="EMBL" id="HEB97774.1"/>
    </source>
</evidence>
<keyword evidence="6 7" id="KW-0472">Membrane</keyword>
<comment type="caution">
    <text evidence="9">The sequence shown here is derived from an EMBL/GenBank/DDBJ whole genome shotgun (WGS) entry which is preliminary data.</text>
</comment>
<comment type="similarity">
    <text evidence="7">Belongs to the binding-protein-dependent transport system permease family.</text>
</comment>
<dbReference type="GO" id="GO:0055085">
    <property type="term" value="P:transmembrane transport"/>
    <property type="evidence" value="ECO:0007669"/>
    <property type="project" value="InterPro"/>
</dbReference>
<feature type="transmembrane region" description="Helical" evidence="7">
    <location>
        <begin position="145"/>
        <end position="165"/>
    </location>
</feature>
<gene>
    <name evidence="9" type="ORF">ENI96_15245</name>
</gene>
<organism evidence="9">
    <name type="scientific">Sedimenticola thiotaurini</name>
    <dbReference type="NCBI Taxonomy" id="1543721"/>
    <lineage>
        <taxon>Bacteria</taxon>
        <taxon>Pseudomonadati</taxon>
        <taxon>Pseudomonadota</taxon>
        <taxon>Gammaproteobacteria</taxon>
        <taxon>Chromatiales</taxon>
        <taxon>Sedimenticolaceae</taxon>
        <taxon>Sedimenticola</taxon>
    </lineage>
</organism>
<reference evidence="9" key="1">
    <citation type="journal article" date="2020" name="mSystems">
        <title>Genome- and Community-Level Interaction Insights into Carbon Utilization and Element Cycling Functions of Hydrothermarchaeota in Hydrothermal Sediment.</title>
        <authorList>
            <person name="Zhou Z."/>
            <person name="Liu Y."/>
            <person name="Xu W."/>
            <person name="Pan J."/>
            <person name="Luo Z.H."/>
            <person name="Li M."/>
        </authorList>
    </citation>
    <scope>NUCLEOTIDE SEQUENCE [LARGE SCALE GENOMIC DNA]</scope>
    <source>
        <strain evidence="9">HyVt-443</strain>
    </source>
</reference>
<evidence type="ECO:0000256" key="5">
    <source>
        <dbReference type="ARBA" id="ARBA00022989"/>
    </source>
</evidence>
<keyword evidence="3" id="KW-1003">Cell membrane</keyword>
<protein>
    <submittedName>
        <fullName evidence="9">ABC transporter permease</fullName>
    </submittedName>
</protein>
<feature type="transmembrane region" description="Helical" evidence="7">
    <location>
        <begin position="9"/>
        <end position="30"/>
    </location>
</feature>
<feature type="transmembrane region" description="Helical" evidence="7">
    <location>
        <begin position="114"/>
        <end position="138"/>
    </location>
</feature>
<evidence type="ECO:0000256" key="4">
    <source>
        <dbReference type="ARBA" id="ARBA00022692"/>
    </source>
</evidence>
<accession>A0A831W4P1</accession>
<evidence type="ECO:0000256" key="3">
    <source>
        <dbReference type="ARBA" id="ARBA00022475"/>
    </source>
</evidence>
<dbReference type="PANTHER" id="PTHR30465">
    <property type="entry name" value="INNER MEMBRANE ABC TRANSPORTER"/>
    <property type="match status" value="1"/>
</dbReference>
<dbReference type="GO" id="GO:0005886">
    <property type="term" value="C:plasma membrane"/>
    <property type="evidence" value="ECO:0007669"/>
    <property type="project" value="UniProtKB-SubCell"/>
</dbReference>
<evidence type="ECO:0000256" key="6">
    <source>
        <dbReference type="ARBA" id="ARBA00023136"/>
    </source>
</evidence>
<keyword evidence="4 7" id="KW-0812">Transmembrane</keyword>
<keyword evidence="5 7" id="KW-1133">Transmembrane helix</keyword>
<dbReference type="InterPro" id="IPR000515">
    <property type="entry name" value="MetI-like"/>
</dbReference>
<dbReference type="InterPro" id="IPR035906">
    <property type="entry name" value="MetI-like_sf"/>
</dbReference>
<feature type="transmembrane region" description="Helical" evidence="7">
    <location>
        <begin position="185"/>
        <end position="206"/>
    </location>
</feature>
<evidence type="ECO:0000256" key="1">
    <source>
        <dbReference type="ARBA" id="ARBA00004651"/>
    </source>
</evidence>
<dbReference type="PROSITE" id="PS50928">
    <property type="entry name" value="ABC_TM1"/>
    <property type="match status" value="1"/>
</dbReference>
<name>A0A831W4P1_9GAMM</name>
<evidence type="ECO:0000256" key="2">
    <source>
        <dbReference type="ARBA" id="ARBA00022448"/>
    </source>
</evidence>
<feature type="domain" description="ABC transmembrane type-1" evidence="8">
    <location>
        <begin position="110"/>
        <end position="314"/>
    </location>
</feature>
<keyword evidence="2 7" id="KW-0813">Transport</keyword>